<keyword evidence="3" id="KW-1185">Reference proteome</keyword>
<protein>
    <submittedName>
        <fullName evidence="2">Uncharacterized protein</fullName>
    </submittedName>
</protein>
<comment type="caution">
    <text evidence="2">The sequence shown here is derived from an EMBL/GenBank/DDBJ whole genome shotgun (WGS) entry which is preliminary data.</text>
</comment>
<dbReference type="OrthoDB" id="3553834at2759"/>
<evidence type="ECO:0000313" key="3">
    <source>
        <dbReference type="Proteomes" id="UP000824998"/>
    </source>
</evidence>
<reference evidence="2" key="1">
    <citation type="journal article" date="2021" name="IMA Fungus">
        <title>Genomic characterization of three marine fungi, including Emericellopsis atlantica sp. nov. with signatures of a generalist lifestyle and marine biomass degradation.</title>
        <authorList>
            <person name="Hagestad O.C."/>
            <person name="Hou L."/>
            <person name="Andersen J.H."/>
            <person name="Hansen E.H."/>
            <person name="Altermark B."/>
            <person name="Li C."/>
            <person name="Kuhnert E."/>
            <person name="Cox R.J."/>
            <person name="Crous P.W."/>
            <person name="Spatafora J.W."/>
            <person name="Lail K."/>
            <person name="Amirebrahimi M."/>
            <person name="Lipzen A."/>
            <person name="Pangilinan J."/>
            <person name="Andreopoulos W."/>
            <person name="Hayes R.D."/>
            <person name="Ng V."/>
            <person name="Grigoriev I.V."/>
            <person name="Jackson S.A."/>
            <person name="Sutton T.D.S."/>
            <person name="Dobson A.D.W."/>
            <person name="Rama T."/>
        </authorList>
    </citation>
    <scope>NUCLEOTIDE SEQUENCE</scope>
    <source>
        <strain evidence="2">TRa018bII</strain>
    </source>
</reference>
<dbReference type="Proteomes" id="UP000824998">
    <property type="component" value="Unassembled WGS sequence"/>
</dbReference>
<sequence length="297" mass="32534">MSPGLHTADQNTFGAESDPAQIEFVENAAIDFNISGDLGLLFGDFDSSRHLVGQETCPIVEYNDSCVTNQNTDTAVDQTDVLVSSDEFERSNTSDPLTHRVVERRGKAKRTSSQSDLPITVSSSSNCGASNSDVESVFENGGSKRSKSGLWGASPDSSLCSSDDDEDVARPTTRLKLCPQIPAVHLAERKNDGSAAEHHNIPSSVHDLGPKIDAEDPDSDDDDELSHSPSWYRFGPSTATIESSSDIPEARHRYIALVEDHFRDREFYRIIGKEYIDGKVHYMVDWIPSLVRGLCIA</sequence>
<feature type="region of interest" description="Disordered" evidence="1">
    <location>
        <begin position="190"/>
        <end position="231"/>
    </location>
</feature>
<evidence type="ECO:0000256" key="1">
    <source>
        <dbReference type="SAM" id="MobiDB-lite"/>
    </source>
</evidence>
<organism evidence="2 3">
    <name type="scientific">Amylocarpus encephaloides</name>
    <dbReference type="NCBI Taxonomy" id="45428"/>
    <lineage>
        <taxon>Eukaryota</taxon>
        <taxon>Fungi</taxon>
        <taxon>Dikarya</taxon>
        <taxon>Ascomycota</taxon>
        <taxon>Pezizomycotina</taxon>
        <taxon>Leotiomycetes</taxon>
        <taxon>Helotiales</taxon>
        <taxon>Helotiales incertae sedis</taxon>
        <taxon>Amylocarpus</taxon>
    </lineage>
</organism>
<feature type="compositionally biased region" description="Basic and acidic residues" evidence="1">
    <location>
        <begin position="190"/>
        <end position="200"/>
    </location>
</feature>
<name>A0A9P8BZZ9_9HELO</name>
<gene>
    <name evidence="2" type="ORF">BJ875DRAFT_238392</name>
</gene>
<evidence type="ECO:0000313" key="2">
    <source>
        <dbReference type="EMBL" id="KAG9228492.1"/>
    </source>
</evidence>
<dbReference type="EMBL" id="MU251929">
    <property type="protein sequence ID" value="KAG9228492.1"/>
    <property type="molecule type" value="Genomic_DNA"/>
</dbReference>
<feature type="region of interest" description="Disordered" evidence="1">
    <location>
        <begin position="104"/>
        <end position="167"/>
    </location>
</feature>
<feature type="compositionally biased region" description="Acidic residues" evidence="1">
    <location>
        <begin position="215"/>
        <end position="224"/>
    </location>
</feature>
<feature type="compositionally biased region" description="Polar residues" evidence="1">
    <location>
        <begin position="111"/>
        <end position="121"/>
    </location>
</feature>
<proteinExistence type="predicted"/>
<feature type="compositionally biased region" description="Low complexity" evidence="1">
    <location>
        <begin position="122"/>
        <end position="132"/>
    </location>
</feature>
<dbReference type="AlphaFoldDB" id="A0A9P8BZZ9"/>
<accession>A0A9P8BZZ9</accession>